<proteinExistence type="predicted"/>
<evidence type="ECO:0000313" key="1">
    <source>
        <dbReference type="EMBL" id="GMF18094.1"/>
    </source>
</evidence>
<gene>
    <name evidence="1" type="ORF">Pfra01_000147400</name>
</gene>
<dbReference type="EMBL" id="BSXT01000117">
    <property type="protein sequence ID" value="GMF18094.1"/>
    <property type="molecule type" value="Genomic_DNA"/>
</dbReference>
<reference evidence="1" key="1">
    <citation type="submission" date="2023-04" db="EMBL/GenBank/DDBJ databases">
        <title>Phytophthora fragariaefolia NBRC 109709.</title>
        <authorList>
            <person name="Ichikawa N."/>
            <person name="Sato H."/>
            <person name="Tonouchi N."/>
        </authorList>
    </citation>
    <scope>NUCLEOTIDE SEQUENCE</scope>
    <source>
        <strain evidence="1">NBRC 109709</strain>
    </source>
</reference>
<comment type="caution">
    <text evidence="1">The sequence shown here is derived from an EMBL/GenBank/DDBJ whole genome shotgun (WGS) entry which is preliminary data.</text>
</comment>
<accession>A0A9W6TS27</accession>
<organism evidence="1 2">
    <name type="scientific">Phytophthora fragariaefolia</name>
    <dbReference type="NCBI Taxonomy" id="1490495"/>
    <lineage>
        <taxon>Eukaryota</taxon>
        <taxon>Sar</taxon>
        <taxon>Stramenopiles</taxon>
        <taxon>Oomycota</taxon>
        <taxon>Peronosporomycetes</taxon>
        <taxon>Peronosporales</taxon>
        <taxon>Peronosporaceae</taxon>
        <taxon>Phytophthora</taxon>
    </lineage>
</organism>
<keyword evidence="2" id="KW-1185">Reference proteome</keyword>
<dbReference type="Proteomes" id="UP001165121">
    <property type="component" value="Unassembled WGS sequence"/>
</dbReference>
<protein>
    <submittedName>
        <fullName evidence="1">Unnamed protein product</fullName>
    </submittedName>
</protein>
<sequence length="220" mass="22293">MACTTPPHHAIRVRHTIQLVYATPPSPSSTESALQSTSSYGHGVVGGARVAAVRERGAGAAAYQLGAGAVRAAQARRALVARRLRRHLHAERGAAHGLVALRQRRVRAGALRLAAVSLHGASGRFPAGECAAAHADQRAGAAHHVPGVLRGAGALLLRGGAAGLQLRQADGDRAPDAALLRQGPAVLRAQAHAVLPAGAVATAGHGHGGAAVRQARQLGH</sequence>
<name>A0A9W6TS27_9STRA</name>
<evidence type="ECO:0000313" key="2">
    <source>
        <dbReference type="Proteomes" id="UP001165121"/>
    </source>
</evidence>
<dbReference type="AlphaFoldDB" id="A0A9W6TS27"/>